<dbReference type="GO" id="GO:0004601">
    <property type="term" value="F:peroxidase activity"/>
    <property type="evidence" value="ECO:0007669"/>
    <property type="project" value="UniProtKB-KW"/>
</dbReference>
<dbReference type="Pfam" id="PF03098">
    <property type="entry name" value="An_peroxidase"/>
    <property type="match status" value="1"/>
</dbReference>
<evidence type="ECO:0000256" key="8">
    <source>
        <dbReference type="ARBA" id="ARBA00022614"/>
    </source>
</evidence>
<evidence type="ECO:0000256" key="16">
    <source>
        <dbReference type="ARBA" id="ARBA00023002"/>
    </source>
</evidence>
<sequence length="1374" mass="156407">MRLVFTLTVIGFVIIVRADGHSRNFSALKCPRECYCFRKTVRCMKLDLVEMPRVSERTITLDLRYNRIREIPHGHFKSNHALVSLLLNNNYLSQLKNDTFHGLHNLQNLYLYKNHISYIESGTFRRMNRLERLYLQGNELLEFAAATFSDLPSLDQLYLYNNRIKTIPQGAFQNLPRLRRLRLDHNSLICDCKLAWLKRMFSKTSVLQATAHCAQPNEMSGRSLLEMDHAQFHCEPPKILENPQDLQITIGGTAIFKCSVQSDEEPSIVWMKEEKELIPDNKKYKVMDEGTLMIEDTVETDGGFYECLVKNPEGEVRSRPARMIVNNLQNEQNNFEAPRLISHPETVSVTLGGVASFKCLALAYPPPTVTWSHNGRQLSPFSTRHIVQSDGSLIVRQVESSDHGTYRCEASNNLGKVSSEANLLIKVAPIFTSQPEDQEAITGGTIRLLCVASGTPQPQISWFKEDLEVLPNDERVFYNNDRTVLELKQVEESDSGLYICEARNELGTREVSARVKVSKFDSRPPKLVFKPYNIEAFIGSTIELPCKATGDPNPGITWQKDGSRMQRTGRFKVSHTGNLYIYKVAPEDQGRYECSAQNIHGRDTASGYITVKLDPSVTGIGQALGNSGDKFIKIAFTEASREIDKAINNTLDNFLHNKNPTSSELFRIIRYPDAPARELAKAAEVYERTLANIQKYINQERIIMNNTKDFDYHEVLSEEKLELIAKLSGCSAHRLTTNCTDMCFHSKYRTNDGRCNNLQHPTWGSSLTGFRRVLKPIYEDGFGKPIGWDKGRLYNGFAKPSSRKLSTTLISTNRITPDQEITHMVMQWGQFLDHDLDHALPSVSSESWDGIDCKKTCKYAAPCYPMDVPEDDPRISNRRCIDFVRTSAICGSGMTSILFGTPQHREQINQLTSFIDGSMIYGYSDELAREVRDLDAPLGRLKEGPIFQGKKPLLPYATGQAGMDCRRNLSESDVNCFLAGDIRANEQAGLTAMHTLWMREHNRLAKELRYLNPHWDSDMLYQEARKIVGAAIQHITYKHWLVFIVGENGVKELGDYHEYDPQLHPSISNVFATAALRFGHTLINPVLHRLDGNFNEIREGHLPLHKAFFSPWRIVEEGGIDPLLRGMFVTPSKKKMPQENLNTELTERLFQTAHAVALDLAAMNIHRSRDHALPGYVAFRDFCNMRKVTSFDDLSEEISDSIVRQKLQLLYGHVENIDIFVGGILEDPVQGGRVGPLFKCLLLEQFTRLRNGDRFWYENPSVFKPEQLVQIKQYSLARVLCDNGDNITKVTRDVFKLPKLQGGIVNCDVIPQVDLRLWSECCSDCRYTGQLNTISRLNARNRRDTEADELKNLRKKVAQLENKLEIAMRKINEL</sequence>
<evidence type="ECO:0000256" key="6">
    <source>
        <dbReference type="ARBA" id="ARBA00022525"/>
    </source>
</evidence>
<dbReference type="SMART" id="SM00082">
    <property type="entry name" value="LRRCT"/>
    <property type="match status" value="1"/>
</dbReference>
<evidence type="ECO:0000256" key="20">
    <source>
        <dbReference type="ARBA" id="ARBA00023180"/>
    </source>
</evidence>
<evidence type="ECO:0000256" key="17">
    <source>
        <dbReference type="ARBA" id="ARBA00023004"/>
    </source>
</evidence>
<dbReference type="PRINTS" id="PR00457">
    <property type="entry name" value="ANPEROXIDASE"/>
</dbReference>
<dbReference type="FunFam" id="2.60.40.10:FF:000032">
    <property type="entry name" value="palladin isoform X1"/>
    <property type="match status" value="1"/>
</dbReference>
<keyword evidence="17 29" id="KW-0408">Iron</keyword>
<evidence type="ECO:0000256" key="23">
    <source>
        <dbReference type="ARBA" id="ARBA00047610"/>
    </source>
</evidence>
<dbReference type="InterPro" id="IPR037120">
    <property type="entry name" value="Haem_peroxidase_sf_animal"/>
</dbReference>
<dbReference type="InterPro" id="IPR003591">
    <property type="entry name" value="Leu-rich_rpt_typical-subtyp"/>
</dbReference>
<feature type="chain" id="PRO_5044806483" description="Cell adhesion molecule-related/down-regulated by oncogenes" evidence="31">
    <location>
        <begin position="19"/>
        <end position="1374"/>
    </location>
</feature>
<gene>
    <name evidence="33" type="ORF">ABEB36_001755</name>
</gene>
<keyword evidence="21" id="KW-0393">Immunoglobulin domain</keyword>
<dbReference type="Pfam" id="PF07679">
    <property type="entry name" value="I-set"/>
    <property type="match status" value="4"/>
</dbReference>
<evidence type="ECO:0000256" key="15">
    <source>
        <dbReference type="ARBA" id="ARBA00022989"/>
    </source>
</evidence>
<dbReference type="SUPFAM" id="SSF48726">
    <property type="entry name" value="Immunoglobulin"/>
    <property type="match status" value="4"/>
</dbReference>
<keyword evidence="20" id="KW-0325">Glycoprotein</keyword>
<dbReference type="InterPro" id="IPR019791">
    <property type="entry name" value="Haem_peroxidase_animal"/>
</dbReference>
<evidence type="ECO:0000256" key="11">
    <source>
        <dbReference type="ARBA" id="ARBA00022723"/>
    </source>
</evidence>
<dbReference type="PANTHER" id="PTHR11475">
    <property type="entry name" value="OXIDASE/PEROXIDASE"/>
    <property type="match status" value="1"/>
</dbReference>
<evidence type="ECO:0000256" key="13">
    <source>
        <dbReference type="ARBA" id="ARBA00022737"/>
    </source>
</evidence>
<evidence type="ECO:0000256" key="2">
    <source>
        <dbReference type="ARBA" id="ARBA00004167"/>
    </source>
</evidence>
<keyword evidence="13" id="KW-0677">Repeat</keyword>
<keyword evidence="19" id="KW-1015">Disulfide bond</keyword>
<dbReference type="FunFam" id="2.60.40.10:FF:001851">
    <property type="entry name" value="Peroxidasin"/>
    <property type="match status" value="1"/>
</dbReference>
<comment type="subcellular location">
    <subcellularLocation>
        <location evidence="3">Cell membrane</location>
    </subcellularLocation>
    <subcellularLocation>
        <location evidence="2">Membrane</location>
        <topology evidence="2">Single-pass membrane protein</topology>
    </subcellularLocation>
    <subcellularLocation>
        <location evidence="4">Secreted</location>
    </subcellularLocation>
</comment>
<dbReference type="SMART" id="SM00408">
    <property type="entry name" value="IGc2"/>
    <property type="match status" value="4"/>
</dbReference>
<keyword evidence="16" id="KW-0560">Oxidoreductase</keyword>
<feature type="binding site" description="axial binding residue" evidence="29">
    <location>
        <position position="1080"/>
    </location>
    <ligand>
        <name>heme b</name>
        <dbReference type="ChEBI" id="CHEBI:60344"/>
    </ligand>
    <ligandPart>
        <name>Fe</name>
        <dbReference type="ChEBI" id="CHEBI:18248"/>
    </ligandPart>
</feature>
<dbReference type="InterPro" id="IPR001611">
    <property type="entry name" value="Leu-rich_rpt"/>
</dbReference>
<dbReference type="Gene3D" id="1.10.640.10">
    <property type="entry name" value="Haem peroxidase domain superfamily, animal type"/>
    <property type="match status" value="1"/>
</dbReference>
<keyword evidence="18" id="KW-0472">Membrane</keyword>
<comment type="catalytic activity">
    <reaction evidence="25">
        <text>L-tyrosyl-[protein] + bromide + H2O2 + H(+) = 3-bromo-L-tyrosyl-[protein] + 2 H2O</text>
        <dbReference type="Rhea" id="RHEA:69360"/>
        <dbReference type="Rhea" id="RHEA-COMP:10136"/>
        <dbReference type="Rhea" id="RHEA-COMP:17686"/>
        <dbReference type="ChEBI" id="CHEBI:15377"/>
        <dbReference type="ChEBI" id="CHEBI:15378"/>
        <dbReference type="ChEBI" id="CHEBI:15858"/>
        <dbReference type="ChEBI" id="CHEBI:16240"/>
        <dbReference type="ChEBI" id="CHEBI:46858"/>
        <dbReference type="ChEBI" id="CHEBI:183512"/>
    </reaction>
    <physiologicalReaction direction="left-to-right" evidence="25">
        <dbReference type="Rhea" id="RHEA:69361"/>
    </physiologicalReaction>
</comment>
<reference evidence="33 34" key="1">
    <citation type="submission" date="2024-05" db="EMBL/GenBank/DDBJ databases">
        <title>Genetic variation in Jamaican populations of the coffee berry borer (Hypothenemus hampei).</title>
        <authorList>
            <person name="Errbii M."/>
            <person name="Myrie A."/>
        </authorList>
    </citation>
    <scope>NUCLEOTIDE SEQUENCE [LARGE SCALE GENOMIC DNA]</scope>
    <source>
        <strain evidence="33">JA-Hopewell-2020-01-JO</strain>
        <tissue evidence="33">Whole body</tissue>
    </source>
</reference>
<dbReference type="InterPro" id="IPR036179">
    <property type="entry name" value="Ig-like_dom_sf"/>
</dbReference>
<dbReference type="FunFam" id="2.60.40.10:FF:000273">
    <property type="entry name" value="contactin-3 isoform X1"/>
    <property type="match status" value="1"/>
</dbReference>
<keyword evidence="34" id="KW-1185">Reference proteome</keyword>
<dbReference type="InterPro" id="IPR032675">
    <property type="entry name" value="LRR_dom_sf"/>
</dbReference>
<evidence type="ECO:0000256" key="1">
    <source>
        <dbReference type="ARBA" id="ARBA00001970"/>
    </source>
</evidence>
<keyword evidence="7" id="KW-0575">Peroxidase</keyword>
<evidence type="ECO:0000313" key="33">
    <source>
        <dbReference type="EMBL" id="KAL1518075.1"/>
    </source>
</evidence>
<keyword evidence="5" id="KW-1003">Cell membrane</keyword>
<keyword evidence="15" id="KW-1133">Transmembrane helix</keyword>
<keyword evidence="10" id="KW-0812">Transmembrane</keyword>
<comment type="caution">
    <text evidence="33">The sequence shown here is derived from an EMBL/GenBank/DDBJ whole genome shotgun (WGS) entry which is preliminary data.</text>
</comment>
<dbReference type="SMART" id="SM00013">
    <property type="entry name" value="LRRNT"/>
    <property type="match status" value="1"/>
</dbReference>
<comment type="catalytic activity">
    <reaction evidence="24">
        <text>L-lysyl-[collagen] + L-methionyl-[collagen] + hypobromite = [collagen]-L-lysyl-N-S-L-methionyl-[collagen] + bromide + H2O + H(+)</text>
        <dbReference type="Rhea" id="RHEA:66024"/>
        <dbReference type="Rhea" id="RHEA-COMP:12751"/>
        <dbReference type="Rhea" id="RHEA-COMP:16949"/>
        <dbReference type="Rhea" id="RHEA-COMP:16951"/>
        <dbReference type="ChEBI" id="CHEBI:15377"/>
        <dbReference type="ChEBI" id="CHEBI:15378"/>
        <dbReference type="ChEBI" id="CHEBI:15858"/>
        <dbReference type="ChEBI" id="CHEBI:16044"/>
        <dbReference type="ChEBI" id="CHEBI:29250"/>
        <dbReference type="ChEBI" id="CHEBI:29969"/>
        <dbReference type="ChEBI" id="CHEBI:166867"/>
    </reaction>
    <physiologicalReaction direction="left-to-right" evidence="24">
        <dbReference type="Rhea" id="RHEA:66025"/>
    </physiologicalReaction>
</comment>
<comment type="catalytic activity">
    <reaction evidence="23">
        <text>L-lysyl-[collagen] + L-methionyl-[collagen] + H2O2 = [collagen]-L-lysyl-N-S-L-methionyl-[collagen] + 2 H2O + H(+)</text>
        <dbReference type="Rhea" id="RHEA:66020"/>
        <dbReference type="Rhea" id="RHEA-COMP:12751"/>
        <dbReference type="Rhea" id="RHEA-COMP:16949"/>
        <dbReference type="Rhea" id="RHEA-COMP:16951"/>
        <dbReference type="ChEBI" id="CHEBI:15377"/>
        <dbReference type="ChEBI" id="CHEBI:15378"/>
        <dbReference type="ChEBI" id="CHEBI:16044"/>
        <dbReference type="ChEBI" id="CHEBI:16240"/>
        <dbReference type="ChEBI" id="CHEBI:29969"/>
        <dbReference type="ChEBI" id="CHEBI:166867"/>
    </reaction>
    <physiologicalReaction direction="left-to-right" evidence="23">
        <dbReference type="Rhea" id="RHEA:66021"/>
    </physiologicalReaction>
</comment>
<dbReference type="InterPro" id="IPR007110">
    <property type="entry name" value="Ig-like_dom"/>
</dbReference>
<dbReference type="GO" id="GO:0005576">
    <property type="term" value="C:extracellular region"/>
    <property type="evidence" value="ECO:0007669"/>
    <property type="project" value="UniProtKB-SubCell"/>
</dbReference>
<dbReference type="InterPro" id="IPR000372">
    <property type="entry name" value="LRRNT"/>
</dbReference>
<evidence type="ECO:0000256" key="21">
    <source>
        <dbReference type="ARBA" id="ARBA00023319"/>
    </source>
</evidence>
<dbReference type="GO" id="GO:0046872">
    <property type="term" value="F:metal ion binding"/>
    <property type="evidence" value="ECO:0007669"/>
    <property type="project" value="UniProtKB-KW"/>
</dbReference>
<evidence type="ECO:0000256" key="28">
    <source>
        <dbReference type="ARBA" id="ARBA00069893"/>
    </source>
</evidence>
<dbReference type="PROSITE" id="PS51450">
    <property type="entry name" value="LRR"/>
    <property type="match status" value="2"/>
</dbReference>
<dbReference type="PANTHER" id="PTHR11475:SF58">
    <property type="entry name" value="PEROXIDASIN"/>
    <property type="match status" value="1"/>
</dbReference>
<comment type="catalytic activity">
    <reaction evidence="22">
        <text>bromide + H2O2 = hypobromite + H2O</text>
        <dbReference type="Rhea" id="RHEA:66016"/>
        <dbReference type="ChEBI" id="CHEBI:15377"/>
        <dbReference type="ChEBI" id="CHEBI:15858"/>
        <dbReference type="ChEBI" id="CHEBI:16240"/>
        <dbReference type="ChEBI" id="CHEBI:29250"/>
    </reaction>
    <physiologicalReaction direction="left-to-right" evidence="22">
        <dbReference type="Rhea" id="RHEA:66017"/>
    </physiologicalReaction>
</comment>
<proteinExistence type="inferred from homology"/>
<dbReference type="InterPro" id="IPR013783">
    <property type="entry name" value="Ig-like_fold"/>
</dbReference>
<evidence type="ECO:0000256" key="27">
    <source>
        <dbReference type="ARBA" id="ARBA00061342"/>
    </source>
</evidence>
<feature type="domain" description="Ig-like" evidence="32">
    <location>
        <begin position="429"/>
        <end position="518"/>
    </location>
</feature>
<feature type="domain" description="Ig-like" evidence="32">
    <location>
        <begin position="237"/>
        <end position="324"/>
    </location>
</feature>
<dbReference type="InterPro" id="IPR003598">
    <property type="entry name" value="Ig_sub2"/>
</dbReference>
<evidence type="ECO:0000256" key="30">
    <source>
        <dbReference type="SAM" id="Coils"/>
    </source>
</evidence>
<comment type="catalytic activity">
    <reaction evidence="26">
        <text>hypobromite + L-tyrosyl-[protein] + H(+) = 3-bromo-L-tyrosyl-[protein] + H2O</text>
        <dbReference type="Rhea" id="RHEA:69356"/>
        <dbReference type="Rhea" id="RHEA-COMP:10136"/>
        <dbReference type="Rhea" id="RHEA-COMP:17686"/>
        <dbReference type="ChEBI" id="CHEBI:15377"/>
        <dbReference type="ChEBI" id="CHEBI:15378"/>
        <dbReference type="ChEBI" id="CHEBI:29250"/>
        <dbReference type="ChEBI" id="CHEBI:46858"/>
        <dbReference type="ChEBI" id="CHEBI:183512"/>
    </reaction>
    <physiologicalReaction direction="left-to-right" evidence="26">
        <dbReference type="Rhea" id="RHEA:69357"/>
    </physiologicalReaction>
</comment>
<feature type="domain" description="Ig-like" evidence="32">
    <location>
        <begin position="525"/>
        <end position="610"/>
    </location>
</feature>
<organism evidence="33 34">
    <name type="scientific">Hypothenemus hampei</name>
    <name type="common">Coffee berry borer</name>
    <dbReference type="NCBI Taxonomy" id="57062"/>
    <lineage>
        <taxon>Eukaryota</taxon>
        <taxon>Metazoa</taxon>
        <taxon>Ecdysozoa</taxon>
        <taxon>Arthropoda</taxon>
        <taxon>Hexapoda</taxon>
        <taxon>Insecta</taxon>
        <taxon>Pterygota</taxon>
        <taxon>Neoptera</taxon>
        <taxon>Endopterygota</taxon>
        <taxon>Coleoptera</taxon>
        <taxon>Polyphaga</taxon>
        <taxon>Cucujiformia</taxon>
        <taxon>Curculionidae</taxon>
        <taxon>Scolytinae</taxon>
        <taxon>Hypothenemus</taxon>
    </lineage>
</organism>
<name>A0ABD1FGN6_HYPHA</name>
<dbReference type="GO" id="GO:0005886">
    <property type="term" value="C:plasma membrane"/>
    <property type="evidence" value="ECO:0007669"/>
    <property type="project" value="UniProtKB-SubCell"/>
</dbReference>
<evidence type="ECO:0000256" key="7">
    <source>
        <dbReference type="ARBA" id="ARBA00022559"/>
    </source>
</evidence>
<keyword evidence="9 29" id="KW-0349">Heme</keyword>
<evidence type="ECO:0000256" key="22">
    <source>
        <dbReference type="ARBA" id="ARBA00047544"/>
    </source>
</evidence>
<comment type="similarity">
    <text evidence="27">Belongs to the peroxidase family. XPO subfamily.</text>
</comment>
<feature type="domain" description="Ig-like" evidence="32">
    <location>
        <begin position="338"/>
        <end position="424"/>
    </location>
</feature>
<dbReference type="SUPFAM" id="SSF48113">
    <property type="entry name" value="Heme-dependent peroxidases"/>
    <property type="match status" value="1"/>
</dbReference>
<dbReference type="Pfam" id="PF13855">
    <property type="entry name" value="LRR_8"/>
    <property type="match status" value="2"/>
</dbReference>
<evidence type="ECO:0000256" key="3">
    <source>
        <dbReference type="ARBA" id="ARBA00004236"/>
    </source>
</evidence>
<dbReference type="SUPFAM" id="SSF52058">
    <property type="entry name" value="L domain-like"/>
    <property type="match status" value="1"/>
</dbReference>
<dbReference type="SMART" id="SM00409">
    <property type="entry name" value="IG"/>
    <property type="match status" value="4"/>
</dbReference>
<dbReference type="SMART" id="SM00369">
    <property type="entry name" value="LRR_TYP"/>
    <property type="match status" value="6"/>
</dbReference>
<evidence type="ECO:0000259" key="32">
    <source>
        <dbReference type="PROSITE" id="PS50835"/>
    </source>
</evidence>
<evidence type="ECO:0000256" key="26">
    <source>
        <dbReference type="ARBA" id="ARBA00049501"/>
    </source>
</evidence>
<dbReference type="CDD" id="cd09826">
    <property type="entry name" value="peroxidasin_like"/>
    <property type="match status" value="1"/>
</dbReference>
<dbReference type="InterPro" id="IPR000483">
    <property type="entry name" value="Cys-rich_flank_reg_C"/>
</dbReference>
<evidence type="ECO:0000256" key="9">
    <source>
        <dbReference type="ARBA" id="ARBA00022617"/>
    </source>
</evidence>
<keyword evidence="12 31" id="KW-0732">Signal</keyword>
<evidence type="ECO:0000256" key="29">
    <source>
        <dbReference type="PIRSR" id="PIRSR619791-2"/>
    </source>
</evidence>
<protein>
    <recommendedName>
        <fullName evidence="28">Cell adhesion molecule-related/down-regulated by oncogenes</fullName>
    </recommendedName>
</protein>
<feature type="signal peptide" evidence="31">
    <location>
        <begin position="1"/>
        <end position="18"/>
    </location>
</feature>
<dbReference type="InterPro" id="IPR003599">
    <property type="entry name" value="Ig_sub"/>
</dbReference>
<evidence type="ECO:0000313" key="34">
    <source>
        <dbReference type="Proteomes" id="UP001566132"/>
    </source>
</evidence>
<keyword evidence="11 29" id="KW-0479">Metal-binding</keyword>
<dbReference type="PROSITE" id="PS50835">
    <property type="entry name" value="IG_LIKE"/>
    <property type="match status" value="4"/>
</dbReference>
<evidence type="ECO:0000256" key="18">
    <source>
        <dbReference type="ARBA" id="ARBA00023136"/>
    </source>
</evidence>
<evidence type="ECO:0000256" key="31">
    <source>
        <dbReference type="SAM" id="SignalP"/>
    </source>
</evidence>
<dbReference type="PROSITE" id="PS50292">
    <property type="entry name" value="PEROXIDASE_3"/>
    <property type="match status" value="1"/>
</dbReference>
<evidence type="ECO:0000256" key="5">
    <source>
        <dbReference type="ARBA" id="ARBA00022475"/>
    </source>
</evidence>
<dbReference type="Gene3D" id="3.80.10.10">
    <property type="entry name" value="Ribonuclease Inhibitor"/>
    <property type="match status" value="1"/>
</dbReference>
<keyword evidence="8" id="KW-0433">Leucine-rich repeat</keyword>
<dbReference type="FunFam" id="1.10.640.10:FF:000001">
    <property type="entry name" value="Peroxidasin homolog"/>
    <property type="match status" value="1"/>
</dbReference>
<evidence type="ECO:0000256" key="14">
    <source>
        <dbReference type="ARBA" id="ARBA00022837"/>
    </source>
</evidence>
<keyword evidence="30" id="KW-0175">Coiled coil</keyword>
<keyword evidence="6" id="KW-0964">Secreted</keyword>
<dbReference type="Proteomes" id="UP001566132">
    <property type="component" value="Unassembled WGS sequence"/>
</dbReference>
<evidence type="ECO:0000256" key="10">
    <source>
        <dbReference type="ARBA" id="ARBA00022692"/>
    </source>
</evidence>
<dbReference type="EMBL" id="JBDJPC010000001">
    <property type="protein sequence ID" value="KAL1518075.1"/>
    <property type="molecule type" value="Genomic_DNA"/>
</dbReference>
<dbReference type="InterPro" id="IPR034824">
    <property type="entry name" value="Peroxidasin_peroxidase"/>
</dbReference>
<comment type="cofactor">
    <cofactor evidence="1">
        <name>heme b</name>
        <dbReference type="ChEBI" id="CHEBI:60344"/>
    </cofactor>
</comment>
<accession>A0ABD1FGN6</accession>
<evidence type="ECO:0000256" key="19">
    <source>
        <dbReference type="ARBA" id="ARBA00023157"/>
    </source>
</evidence>
<dbReference type="Gene3D" id="2.60.40.10">
    <property type="entry name" value="Immunoglobulins"/>
    <property type="match status" value="4"/>
</dbReference>
<dbReference type="InterPro" id="IPR013098">
    <property type="entry name" value="Ig_I-set"/>
</dbReference>
<evidence type="ECO:0000256" key="12">
    <source>
        <dbReference type="ARBA" id="ARBA00022729"/>
    </source>
</evidence>
<keyword evidence="14" id="KW-0106">Calcium</keyword>
<dbReference type="InterPro" id="IPR010255">
    <property type="entry name" value="Haem_peroxidase_sf"/>
</dbReference>
<evidence type="ECO:0000256" key="24">
    <source>
        <dbReference type="ARBA" id="ARBA00048396"/>
    </source>
</evidence>
<evidence type="ECO:0000256" key="4">
    <source>
        <dbReference type="ARBA" id="ARBA00004613"/>
    </source>
</evidence>
<feature type="coiled-coil region" evidence="30">
    <location>
        <begin position="1336"/>
        <end position="1370"/>
    </location>
</feature>
<evidence type="ECO:0000256" key="25">
    <source>
        <dbReference type="ARBA" id="ARBA00048887"/>
    </source>
</evidence>